<organism evidence="3 4">
    <name type="scientific">Bacillus cereus</name>
    <dbReference type="NCBI Taxonomy" id="1396"/>
    <lineage>
        <taxon>Bacteria</taxon>
        <taxon>Bacillati</taxon>
        <taxon>Bacillota</taxon>
        <taxon>Bacilli</taxon>
        <taxon>Bacillales</taxon>
        <taxon>Bacillaceae</taxon>
        <taxon>Bacillus</taxon>
        <taxon>Bacillus cereus group</taxon>
    </lineage>
</organism>
<dbReference type="EMBL" id="MPON01000021">
    <property type="protein sequence ID" value="OKA32455.1"/>
    <property type="molecule type" value="Genomic_DNA"/>
</dbReference>
<dbReference type="PANTHER" id="PTHR43479">
    <property type="entry name" value="ACREF/ENVCD OPERON REPRESSOR-RELATED"/>
    <property type="match status" value="1"/>
</dbReference>
<accession>A0A151V2X4</accession>
<dbReference type="Pfam" id="PF00440">
    <property type="entry name" value="TetR_N"/>
    <property type="match status" value="1"/>
</dbReference>
<dbReference type="InterPro" id="IPR001647">
    <property type="entry name" value="HTH_TetR"/>
</dbReference>
<dbReference type="Proteomes" id="UP000186535">
    <property type="component" value="Unassembled WGS sequence"/>
</dbReference>
<gene>
    <name evidence="3" type="ORF">BJR07_27905</name>
</gene>
<reference evidence="3 4" key="1">
    <citation type="submission" date="2016-11" db="EMBL/GenBank/DDBJ databases">
        <title>Identification of Bacillus cereus isolated from egg-white.</title>
        <authorList>
            <person name="Soni A."/>
            <person name="Oey I."/>
            <person name="Silcock P."/>
            <person name="Bremer P."/>
        </authorList>
    </citation>
    <scope>NUCLEOTIDE SEQUENCE [LARGE SCALE GENOMIC DNA]</scope>
    <source>
        <strain evidence="3 4">NZAS03</strain>
    </source>
</reference>
<sequence>MSPLNRQKLDQIRDERREGIKQAALKVFARRGYTGTKMSLIAKEASISEGLIYRYFKSKKELFITLIQELIEEARRELEHVQHLPGTPFEQIKSLTENMLDENNKYAFMLIERARKDDDVPEKVTRIFENIPTNGLTDLLVPVFIKGQKSGEFSSGEPRKLLTWYFTIVISLLTQEQEEEEYGLPDVEVLMRILAK</sequence>
<dbReference type="Gene3D" id="1.10.357.10">
    <property type="entry name" value="Tetracycline Repressor, domain 2"/>
    <property type="match status" value="1"/>
</dbReference>
<dbReference type="PATRIC" id="fig|1396.435.peg.5257"/>
<evidence type="ECO:0000256" key="2">
    <source>
        <dbReference type="ARBA" id="ARBA00023125"/>
    </source>
</evidence>
<evidence type="ECO:0000313" key="3">
    <source>
        <dbReference type="EMBL" id="OKA32455.1"/>
    </source>
</evidence>
<name>A0A151V2X4_BACCE</name>
<protein>
    <submittedName>
        <fullName evidence="3">TetR family transcriptional regulator</fullName>
    </submittedName>
</protein>
<keyword evidence="1" id="KW-0678">Repressor</keyword>
<dbReference type="PANTHER" id="PTHR43479:SF11">
    <property type="entry name" value="ACREF_ENVCD OPERON REPRESSOR-RELATED"/>
    <property type="match status" value="1"/>
</dbReference>
<dbReference type="InterPro" id="IPR009057">
    <property type="entry name" value="Homeodomain-like_sf"/>
</dbReference>
<dbReference type="GO" id="GO:0003677">
    <property type="term" value="F:DNA binding"/>
    <property type="evidence" value="ECO:0007669"/>
    <property type="project" value="UniProtKB-UniRule"/>
</dbReference>
<comment type="caution">
    <text evidence="3">The sequence shown here is derived from an EMBL/GenBank/DDBJ whole genome shotgun (WGS) entry which is preliminary data.</text>
</comment>
<evidence type="ECO:0000313" key="4">
    <source>
        <dbReference type="Proteomes" id="UP000186535"/>
    </source>
</evidence>
<proteinExistence type="predicted"/>
<keyword evidence="2" id="KW-0238">DNA-binding</keyword>
<dbReference type="PROSITE" id="PS50977">
    <property type="entry name" value="HTH_TETR_2"/>
    <property type="match status" value="1"/>
</dbReference>
<dbReference type="AlphaFoldDB" id="A0A151V2X4"/>
<dbReference type="RefSeq" id="WP_000074750.1">
    <property type="nucleotide sequence ID" value="NZ_CAKJVO010000022.1"/>
</dbReference>
<evidence type="ECO:0000256" key="1">
    <source>
        <dbReference type="ARBA" id="ARBA00022491"/>
    </source>
</evidence>
<dbReference type="InterPro" id="IPR050624">
    <property type="entry name" value="HTH-type_Tx_Regulator"/>
</dbReference>
<dbReference type="PRINTS" id="PR00455">
    <property type="entry name" value="HTHTETR"/>
</dbReference>
<dbReference type="SUPFAM" id="SSF46689">
    <property type="entry name" value="Homeodomain-like"/>
    <property type="match status" value="1"/>
</dbReference>